<dbReference type="STRING" id="305900.GV64_06365"/>
<comment type="caution">
    <text evidence="4">The sequence shown here is derived from an EMBL/GenBank/DDBJ whole genome shotgun (WGS) entry which is preliminary data.</text>
</comment>
<dbReference type="CDD" id="cd03789">
    <property type="entry name" value="GT9_LPS_heptosyltransferase"/>
    <property type="match status" value="1"/>
</dbReference>
<proteinExistence type="predicted"/>
<dbReference type="Pfam" id="PF01075">
    <property type="entry name" value="Glyco_transf_9"/>
    <property type="match status" value="1"/>
</dbReference>
<dbReference type="RefSeq" id="WP_020581028.1">
    <property type="nucleotide sequence ID" value="NZ_JOJP01000001.1"/>
</dbReference>
<dbReference type="NCBIfam" id="TIGR02201">
    <property type="entry name" value="heptsyl_trn_III"/>
    <property type="match status" value="1"/>
</dbReference>
<evidence type="ECO:0000313" key="4">
    <source>
        <dbReference type="EMBL" id="KEI70406.1"/>
    </source>
</evidence>
<dbReference type="Proteomes" id="UP000027997">
    <property type="component" value="Unassembled WGS sequence"/>
</dbReference>
<dbReference type="PANTHER" id="PTHR30160:SF1">
    <property type="entry name" value="LIPOPOLYSACCHARIDE 1,2-N-ACETYLGLUCOSAMINETRANSFERASE-RELATED"/>
    <property type="match status" value="1"/>
</dbReference>
<reference evidence="4 5" key="1">
    <citation type="submission" date="2014-06" db="EMBL/GenBank/DDBJ databases">
        <title>Whole Genome Sequences of Three Symbiotic Endozoicomonas Bacteria.</title>
        <authorList>
            <person name="Neave M.J."/>
            <person name="Apprill A."/>
            <person name="Voolstra C.R."/>
        </authorList>
    </citation>
    <scope>NUCLEOTIDE SEQUENCE [LARGE SCALE GENOMIC DNA]</scope>
    <source>
        <strain evidence="4 5">DSM 22380</strain>
    </source>
</reference>
<dbReference type="PANTHER" id="PTHR30160">
    <property type="entry name" value="TETRAACYLDISACCHARIDE 4'-KINASE-RELATED"/>
    <property type="match status" value="1"/>
</dbReference>
<dbReference type="AlphaFoldDB" id="A0A081K8D0"/>
<dbReference type="Gene3D" id="3.40.50.2000">
    <property type="entry name" value="Glycogen Phosphorylase B"/>
    <property type="match status" value="2"/>
</dbReference>
<evidence type="ECO:0000313" key="5">
    <source>
        <dbReference type="Proteomes" id="UP000027997"/>
    </source>
</evidence>
<dbReference type="GO" id="GO:0008713">
    <property type="term" value="F:ADP-heptose-lipopolysaccharide heptosyltransferase activity"/>
    <property type="evidence" value="ECO:0007669"/>
    <property type="project" value="TreeGrafter"/>
</dbReference>
<protein>
    <recommendedName>
        <fullName evidence="6">Heptosyltransferase</fullName>
    </recommendedName>
</protein>
<sequence>MKILVTKFRNLGDVLLSTPLFASLKEIYPNSELHVSVNDFCTQVVADNPHVDKVIPYSRGQKSEQNFWQRIRAEIKFYRQFKGKYDLVINLTEGDRGCIISALSGASKRMGYIKKPTLINRLARFDTTFDSQQRIPTVQKDLQFAEAIDQEKVVKKVTLGWRKDHEDLVDGLLSDLGLTENVVIVHPVSRWMYKCWDSRKVAKCIDHIQKNWQKPVLLTTSSDPKEMSMAEEIAGFCQQKPLQLPQQIDLQAYAYLTSKACLFFGIDSAPMHIAASTDTPVVALFGASEPNLWGPWDNEQGNNYKLTTDIQHNGLHCVISNDNLELYFEDGNKLSRGMMAITLNQVISELDSALNNLSKDSHKKPINTTDAVQQPSGAI</sequence>
<dbReference type="InterPro" id="IPR051199">
    <property type="entry name" value="LPS_LOS_Heptosyltrfase"/>
</dbReference>
<keyword evidence="5" id="KW-1185">Reference proteome</keyword>
<gene>
    <name evidence="4" type="ORF">GV64_06365</name>
</gene>
<keyword evidence="2" id="KW-0808">Transferase</keyword>
<dbReference type="SUPFAM" id="SSF53756">
    <property type="entry name" value="UDP-Glycosyltransferase/glycogen phosphorylase"/>
    <property type="match status" value="1"/>
</dbReference>
<accession>A0A081K8D0</accession>
<dbReference type="EMBL" id="JOJP01000001">
    <property type="protein sequence ID" value="KEI70406.1"/>
    <property type="molecule type" value="Genomic_DNA"/>
</dbReference>
<dbReference type="InterPro" id="IPR002201">
    <property type="entry name" value="Glyco_trans_9"/>
</dbReference>
<organism evidence="4 5">
    <name type="scientific">Endozoicomonas elysicola</name>
    <dbReference type="NCBI Taxonomy" id="305900"/>
    <lineage>
        <taxon>Bacteria</taxon>
        <taxon>Pseudomonadati</taxon>
        <taxon>Pseudomonadota</taxon>
        <taxon>Gammaproteobacteria</taxon>
        <taxon>Oceanospirillales</taxon>
        <taxon>Endozoicomonadaceae</taxon>
        <taxon>Endozoicomonas</taxon>
    </lineage>
</organism>
<dbReference type="eggNOG" id="COG0859">
    <property type="taxonomic scope" value="Bacteria"/>
</dbReference>
<evidence type="ECO:0000256" key="2">
    <source>
        <dbReference type="ARBA" id="ARBA00022679"/>
    </source>
</evidence>
<evidence type="ECO:0000256" key="3">
    <source>
        <dbReference type="SAM" id="MobiDB-lite"/>
    </source>
</evidence>
<dbReference type="InterPro" id="IPR011916">
    <property type="entry name" value="LipoPS_heptosylTferase-III"/>
</dbReference>
<name>A0A081K8D0_9GAMM</name>
<keyword evidence="1" id="KW-0328">Glycosyltransferase</keyword>
<dbReference type="GO" id="GO:0005829">
    <property type="term" value="C:cytosol"/>
    <property type="evidence" value="ECO:0007669"/>
    <property type="project" value="TreeGrafter"/>
</dbReference>
<evidence type="ECO:0000256" key="1">
    <source>
        <dbReference type="ARBA" id="ARBA00022676"/>
    </source>
</evidence>
<feature type="region of interest" description="Disordered" evidence="3">
    <location>
        <begin position="358"/>
        <end position="379"/>
    </location>
</feature>
<dbReference type="GO" id="GO:0009244">
    <property type="term" value="P:lipopolysaccharide core region biosynthetic process"/>
    <property type="evidence" value="ECO:0007669"/>
    <property type="project" value="TreeGrafter"/>
</dbReference>
<feature type="compositionally biased region" description="Polar residues" evidence="3">
    <location>
        <begin position="366"/>
        <end position="379"/>
    </location>
</feature>
<evidence type="ECO:0008006" key="6">
    <source>
        <dbReference type="Google" id="ProtNLM"/>
    </source>
</evidence>